<proteinExistence type="predicted"/>
<comment type="caution">
    <text evidence="1">The sequence shown here is derived from an EMBL/GenBank/DDBJ whole genome shotgun (WGS) entry which is preliminary data.</text>
</comment>
<evidence type="ECO:0000313" key="2">
    <source>
        <dbReference type="Proteomes" id="UP000007151"/>
    </source>
</evidence>
<sequence length="105" mass="12195">MYPKFLDDMLDSVGGLVNDLYESSVDGDLMLEVDEKIQRIFLLNRSHHIMRYTIELITGKLEKLHTKLCDSIEITQTATTENLLTGECVEKKLTHRHMEEEVELE</sequence>
<dbReference type="AlphaFoldDB" id="A0A212FPR1"/>
<protein>
    <submittedName>
        <fullName evidence="1">Uncharacterized protein</fullName>
    </submittedName>
</protein>
<dbReference type="Proteomes" id="UP000007151">
    <property type="component" value="Unassembled WGS sequence"/>
</dbReference>
<dbReference type="KEGG" id="dpl:KGM_212798"/>
<name>A0A212FPR1_DANPL</name>
<organism evidence="1 2">
    <name type="scientific">Danaus plexippus plexippus</name>
    <dbReference type="NCBI Taxonomy" id="278856"/>
    <lineage>
        <taxon>Eukaryota</taxon>
        <taxon>Metazoa</taxon>
        <taxon>Ecdysozoa</taxon>
        <taxon>Arthropoda</taxon>
        <taxon>Hexapoda</taxon>
        <taxon>Insecta</taxon>
        <taxon>Pterygota</taxon>
        <taxon>Neoptera</taxon>
        <taxon>Endopterygota</taxon>
        <taxon>Lepidoptera</taxon>
        <taxon>Glossata</taxon>
        <taxon>Ditrysia</taxon>
        <taxon>Papilionoidea</taxon>
        <taxon>Nymphalidae</taxon>
        <taxon>Danainae</taxon>
        <taxon>Danaini</taxon>
        <taxon>Danaina</taxon>
        <taxon>Danaus</taxon>
        <taxon>Danaus</taxon>
    </lineage>
</organism>
<dbReference type="EMBL" id="AGBW02000866">
    <property type="protein sequence ID" value="OWR55741.1"/>
    <property type="molecule type" value="Genomic_DNA"/>
</dbReference>
<gene>
    <name evidence="1" type="ORF">KGM_212798</name>
</gene>
<dbReference type="InParanoid" id="A0A212FPR1"/>
<evidence type="ECO:0000313" key="1">
    <source>
        <dbReference type="EMBL" id="OWR55741.1"/>
    </source>
</evidence>
<keyword evidence="2" id="KW-1185">Reference proteome</keyword>
<accession>A0A212FPR1</accession>
<reference evidence="1 2" key="1">
    <citation type="journal article" date="2011" name="Cell">
        <title>The monarch butterfly genome yields insights into long-distance migration.</title>
        <authorList>
            <person name="Zhan S."/>
            <person name="Merlin C."/>
            <person name="Boore J.L."/>
            <person name="Reppert S.M."/>
        </authorList>
    </citation>
    <scope>NUCLEOTIDE SEQUENCE [LARGE SCALE GENOMIC DNA]</scope>
    <source>
        <strain evidence="1">F-2</strain>
    </source>
</reference>